<sequence length="463" mass="49900">MSRIVLLVTIFLCLGYVLANPCHSGDAQKSCGQCIKAHPDCAWCIDPNMQGMFRCDLKTAFTATSCPAESVYQPKAETLIGAQNNFPLDSPDPRDQGIIQMHPQQVIIRMKPGDVVEVPFHYKHKEQASVQEFVIQTSEFKSLGIDVQFSITCNGERIEGRHCPHVHDGETIEFFAKVALHECRNGGDIPVSIGVFGYNKISAIFVTPLCGCECEKRHLHQPRSPICYNRGDLICGVCACESGMGGNSCECDLRQYGVSAASDLDDQCRASENEPLCSGRGKCACGACHCTNSTTSGKFCECDSSSCPIANGRECNGQGECSCGKCVCEDGFAGPDCSCSDDQSSCTENGMVCSNNGVCECGKCVCNDGFTGHTCGVEESVGELNLDEEDEEKSSEEEPEDLTHEHEHDDEHQGDPGIGALPHEEATMTTEGQEENVTTSPETSGAPFFTVSFLILAAVALLR</sequence>
<keyword evidence="8" id="KW-0401">Integrin</keyword>
<dbReference type="InterPro" id="IPR057243">
    <property type="entry name" value="Integrin_I-EGF_CS"/>
</dbReference>
<feature type="compositionally biased region" description="Polar residues" evidence="12">
    <location>
        <begin position="427"/>
        <end position="443"/>
    </location>
</feature>
<dbReference type="GO" id="GO:0098609">
    <property type="term" value="P:cell-cell adhesion"/>
    <property type="evidence" value="ECO:0007669"/>
    <property type="project" value="TreeGrafter"/>
</dbReference>
<dbReference type="SUPFAM" id="SSF57196">
    <property type="entry name" value="EGF/Laminin"/>
    <property type="match status" value="2"/>
</dbReference>
<dbReference type="SUPFAM" id="SSF103575">
    <property type="entry name" value="Plexin repeat"/>
    <property type="match status" value="1"/>
</dbReference>
<evidence type="ECO:0000256" key="13">
    <source>
        <dbReference type="SAM" id="SignalP"/>
    </source>
</evidence>
<dbReference type="PANTHER" id="PTHR10082:SF60">
    <property type="entry name" value="INTEGRIN BETA-PS"/>
    <property type="match status" value="1"/>
</dbReference>
<dbReference type="InterPro" id="IPR032695">
    <property type="entry name" value="Integrin_dom_sf"/>
</dbReference>
<evidence type="ECO:0000313" key="15">
    <source>
        <dbReference type="EMBL" id="KAK0401528.1"/>
    </source>
</evidence>
<dbReference type="PROSITE" id="PS00243">
    <property type="entry name" value="I_EGF_1"/>
    <property type="match status" value="2"/>
</dbReference>
<keyword evidence="6" id="KW-0677">Repeat</keyword>
<protein>
    <recommendedName>
        <fullName evidence="14">Integrin beta subunit VWA domain-containing protein</fullName>
    </recommendedName>
</protein>
<feature type="region of interest" description="Disordered" evidence="12">
    <location>
        <begin position="382"/>
        <end position="444"/>
    </location>
</feature>
<keyword evidence="4" id="KW-0812">Transmembrane</keyword>
<keyword evidence="7" id="KW-1133">Transmembrane helix</keyword>
<dbReference type="SUPFAM" id="SSF69179">
    <property type="entry name" value="Integrin domains"/>
    <property type="match status" value="1"/>
</dbReference>
<evidence type="ECO:0000256" key="1">
    <source>
        <dbReference type="ARBA" id="ARBA00004479"/>
    </source>
</evidence>
<dbReference type="SMART" id="SM00187">
    <property type="entry name" value="INB"/>
    <property type="match status" value="1"/>
</dbReference>
<dbReference type="AlphaFoldDB" id="A0AA39H942"/>
<evidence type="ECO:0000256" key="7">
    <source>
        <dbReference type="ARBA" id="ARBA00022989"/>
    </source>
</evidence>
<evidence type="ECO:0000256" key="2">
    <source>
        <dbReference type="ARBA" id="ARBA00007449"/>
    </source>
</evidence>
<dbReference type="Gene3D" id="2.10.25.10">
    <property type="entry name" value="Laminin"/>
    <property type="match status" value="3"/>
</dbReference>
<evidence type="ECO:0000256" key="10">
    <source>
        <dbReference type="ARBA" id="ARBA00023157"/>
    </source>
</evidence>
<evidence type="ECO:0000256" key="12">
    <source>
        <dbReference type="SAM" id="MobiDB-lite"/>
    </source>
</evidence>
<keyword evidence="3" id="KW-0245">EGF-like domain</keyword>
<dbReference type="Gene3D" id="2.60.40.1510">
    <property type="entry name" value="ntegrin, alpha v. Chain A, domain 3"/>
    <property type="match status" value="1"/>
</dbReference>
<feature type="signal peptide" evidence="13">
    <location>
        <begin position="1"/>
        <end position="19"/>
    </location>
</feature>
<evidence type="ECO:0000256" key="8">
    <source>
        <dbReference type="ARBA" id="ARBA00023037"/>
    </source>
</evidence>
<dbReference type="Proteomes" id="UP001175271">
    <property type="component" value="Unassembled WGS sequence"/>
</dbReference>
<organism evidence="15 16">
    <name type="scientific">Steinernema hermaphroditum</name>
    <dbReference type="NCBI Taxonomy" id="289476"/>
    <lineage>
        <taxon>Eukaryota</taxon>
        <taxon>Metazoa</taxon>
        <taxon>Ecdysozoa</taxon>
        <taxon>Nematoda</taxon>
        <taxon>Chromadorea</taxon>
        <taxon>Rhabditida</taxon>
        <taxon>Tylenchina</taxon>
        <taxon>Panagrolaimomorpha</taxon>
        <taxon>Strongyloidoidea</taxon>
        <taxon>Steinernematidae</taxon>
        <taxon>Steinernema</taxon>
    </lineage>
</organism>
<dbReference type="InterPro" id="IPR015812">
    <property type="entry name" value="Integrin_bsu"/>
</dbReference>
<feature type="compositionally biased region" description="Acidic residues" evidence="12">
    <location>
        <begin position="385"/>
        <end position="400"/>
    </location>
</feature>
<dbReference type="InterPro" id="IPR002369">
    <property type="entry name" value="Integrin_bsu_VWA"/>
</dbReference>
<keyword evidence="16" id="KW-1185">Reference proteome</keyword>
<evidence type="ECO:0000256" key="4">
    <source>
        <dbReference type="ARBA" id="ARBA00022692"/>
    </source>
</evidence>
<dbReference type="GO" id="GO:0016477">
    <property type="term" value="P:cell migration"/>
    <property type="evidence" value="ECO:0007669"/>
    <property type="project" value="TreeGrafter"/>
</dbReference>
<dbReference type="Pfam" id="PF23105">
    <property type="entry name" value="EGF_integrin"/>
    <property type="match status" value="1"/>
</dbReference>
<dbReference type="GO" id="GO:0007229">
    <property type="term" value="P:integrin-mediated signaling pathway"/>
    <property type="evidence" value="ECO:0007669"/>
    <property type="project" value="UniProtKB-KW"/>
</dbReference>
<dbReference type="GO" id="GO:0005178">
    <property type="term" value="F:integrin binding"/>
    <property type="evidence" value="ECO:0007669"/>
    <property type="project" value="TreeGrafter"/>
</dbReference>
<keyword evidence="11" id="KW-0325">Glycoprotein</keyword>
<evidence type="ECO:0000256" key="5">
    <source>
        <dbReference type="ARBA" id="ARBA00022729"/>
    </source>
</evidence>
<feature type="chain" id="PRO_5041376133" description="Integrin beta subunit VWA domain-containing protein" evidence="13">
    <location>
        <begin position="20"/>
        <end position="463"/>
    </location>
</feature>
<evidence type="ECO:0000256" key="3">
    <source>
        <dbReference type="ARBA" id="ARBA00022536"/>
    </source>
</evidence>
<comment type="similarity">
    <text evidence="2">Belongs to the integrin beta chain family.</text>
</comment>
<reference evidence="15" key="1">
    <citation type="submission" date="2023-06" db="EMBL/GenBank/DDBJ databases">
        <title>Genomic analysis of the entomopathogenic nematode Steinernema hermaphroditum.</title>
        <authorList>
            <person name="Schwarz E.M."/>
            <person name="Heppert J.K."/>
            <person name="Baniya A."/>
            <person name="Schwartz H.T."/>
            <person name="Tan C.-H."/>
            <person name="Antoshechkin I."/>
            <person name="Sternberg P.W."/>
            <person name="Goodrich-Blair H."/>
            <person name="Dillman A.R."/>
        </authorList>
    </citation>
    <scope>NUCLEOTIDE SEQUENCE</scope>
    <source>
        <strain evidence="15">PS9179</strain>
        <tissue evidence="15">Whole animal</tissue>
    </source>
</reference>
<feature type="domain" description="Integrin beta subunit VWA" evidence="14">
    <location>
        <begin position="30"/>
        <end position="212"/>
    </location>
</feature>
<dbReference type="GO" id="GO:0007160">
    <property type="term" value="P:cell-matrix adhesion"/>
    <property type="evidence" value="ECO:0007669"/>
    <property type="project" value="TreeGrafter"/>
</dbReference>
<evidence type="ECO:0000256" key="6">
    <source>
        <dbReference type="ARBA" id="ARBA00022737"/>
    </source>
</evidence>
<proteinExistence type="inferred from homology"/>
<evidence type="ECO:0000256" key="11">
    <source>
        <dbReference type="ARBA" id="ARBA00023180"/>
    </source>
</evidence>
<comment type="subcellular location">
    <subcellularLocation>
        <location evidence="1">Membrane</location>
        <topology evidence="1">Single-pass type I membrane protein</topology>
    </subcellularLocation>
</comment>
<dbReference type="Gene3D" id="3.30.1680.10">
    <property type="entry name" value="ligand-binding face of the semaphorins, domain 2"/>
    <property type="match status" value="1"/>
</dbReference>
<dbReference type="Pfam" id="PF17205">
    <property type="entry name" value="PSI_integrin"/>
    <property type="match status" value="1"/>
</dbReference>
<accession>A0AA39H942</accession>
<evidence type="ECO:0000256" key="9">
    <source>
        <dbReference type="ARBA" id="ARBA00023136"/>
    </source>
</evidence>
<keyword evidence="9" id="KW-0472">Membrane</keyword>
<dbReference type="Pfam" id="PF07974">
    <property type="entry name" value="EGF_2"/>
    <property type="match status" value="2"/>
</dbReference>
<keyword evidence="10" id="KW-1015">Disulfide bond</keyword>
<dbReference type="GO" id="GO:0008305">
    <property type="term" value="C:integrin complex"/>
    <property type="evidence" value="ECO:0007669"/>
    <property type="project" value="TreeGrafter"/>
</dbReference>
<dbReference type="PRINTS" id="PR01186">
    <property type="entry name" value="INTEGRINB"/>
</dbReference>
<evidence type="ECO:0000313" key="16">
    <source>
        <dbReference type="Proteomes" id="UP001175271"/>
    </source>
</evidence>
<name>A0AA39H942_9BILA</name>
<gene>
    <name evidence="15" type="ORF">QR680_015839</name>
</gene>
<dbReference type="GO" id="GO:0009986">
    <property type="term" value="C:cell surface"/>
    <property type="evidence" value="ECO:0007669"/>
    <property type="project" value="TreeGrafter"/>
</dbReference>
<dbReference type="InterPro" id="IPR013111">
    <property type="entry name" value="EGF_extracell"/>
</dbReference>
<dbReference type="FunFam" id="2.10.25.10:FF:000036">
    <property type="entry name" value="Integrin beta"/>
    <property type="match status" value="1"/>
</dbReference>
<dbReference type="PANTHER" id="PTHR10082">
    <property type="entry name" value="INTEGRIN BETA SUBUNIT"/>
    <property type="match status" value="1"/>
</dbReference>
<dbReference type="InterPro" id="IPR033760">
    <property type="entry name" value="Integrin_beta_N"/>
</dbReference>
<feature type="compositionally biased region" description="Basic and acidic residues" evidence="12">
    <location>
        <begin position="401"/>
        <end position="414"/>
    </location>
</feature>
<dbReference type="GO" id="GO:0033627">
    <property type="term" value="P:cell adhesion mediated by integrin"/>
    <property type="evidence" value="ECO:0007669"/>
    <property type="project" value="TreeGrafter"/>
</dbReference>
<dbReference type="GO" id="GO:0005925">
    <property type="term" value="C:focal adhesion"/>
    <property type="evidence" value="ECO:0007669"/>
    <property type="project" value="TreeGrafter"/>
</dbReference>
<keyword evidence="5 13" id="KW-0732">Signal</keyword>
<evidence type="ECO:0000259" key="14">
    <source>
        <dbReference type="SMART" id="SM00187"/>
    </source>
</evidence>
<dbReference type="InterPro" id="IPR057073">
    <property type="entry name" value="EGF_integrin_2"/>
</dbReference>
<dbReference type="EMBL" id="JAUCMV010000004">
    <property type="protein sequence ID" value="KAK0401528.1"/>
    <property type="molecule type" value="Genomic_DNA"/>
</dbReference>
<comment type="caution">
    <text evidence="15">The sequence shown here is derived from an EMBL/GenBank/DDBJ whole genome shotgun (WGS) entry which is preliminary data.</text>
</comment>